<dbReference type="STRING" id="3847.K7K572"/>
<dbReference type="HOGENOM" id="CLU_2610747_0_0_1"/>
<dbReference type="GO" id="GO:0004601">
    <property type="term" value="F:peroxidase activity"/>
    <property type="evidence" value="ECO:0000318"/>
    <property type="project" value="GO_Central"/>
</dbReference>
<dbReference type="EnsemblPlants" id="KRH77534">
    <property type="protein sequence ID" value="KRH77534"/>
    <property type="gene ID" value="GLYMA_01G219500"/>
</dbReference>
<reference evidence="4" key="3">
    <citation type="submission" date="2018-07" db="EMBL/GenBank/DDBJ databases">
        <title>WGS assembly of Glycine max.</title>
        <authorList>
            <person name="Schmutz J."/>
            <person name="Cannon S."/>
            <person name="Schlueter J."/>
            <person name="Ma J."/>
            <person name="Mitros T."/>
            <person name="Nelson W."/>
            <person name="Hyten D."/>
            <person name="Song Q."/>
            <person name="Thelen J."/>
            <person name="Cheng J."/>
            <person name="Xu D."/>
            <person name="Hellsten U."/>
            <person name="May G."/>
            <person name="Yu Y."/>
            <person name="Sakurai T."/>
            <person name="Umezawa T."/>
            <person name="Bhattacharyya M."/>
            <person name="Sandhu D."/>
            <person name="Valliyodan B."/>
            <person name="Lindquist E."/>
            <person name="Peto M."/>
            <person name="Grant D."/>
            <person name="Shu S."/>
            <person name="Goodstein D."/>
            <person name="Barry K."/>
            <person name="Futrell-Griggs M."/>
            <person name="Abernathy B."/>
            <person name="Du J."/>
            <person name="Tian Z."/>
            <person name="Zhu L."/>
            <person name="Gill N."/>
            <person name="Joshi T."/>
            <person name="Libault M."/>
            <person name="Sethuraman A."/>
            <person name="Zhang X."/>
            <person name="Shinozaki K."/>
            <person name="Nguyen H."/>
            <person name="Wing R."/>
            <person name="Cregan P."/>
            <person name="Specht J."/>
            <person name="Grimwood J."/>
            <person name="Rokhsar D."/>
            <person name="Stacey G."/>
            <person name="Shoemaker R."/>
            <person name="Jackson S."/>
        </authorList>
    </citation>
    <scope>NUCLEOTIDE SEQUENCE</scope>
    <source>
        <tissue evidence="4">Callus</tissue>
    </source>
</reference>
<dbReference type="PANTHER" id="PTHR11592:SF27">
    <property type="entry name" value="GLUTATHIONE PEROXIDASE 8-RELATED"/>
    <property type="match status" value="1"/>
</dbReference>
<dbReference type="AlphaFoldDB" id="K7K572"/>
<dbReference type="SMR" id="K7K572"/>
<dbReference type="eggNOG" id="KOG1651">
    <property type="taxonomic scope" value="Eukaryota"/>
</dbReference>
<dbReference type="Gene3D" id="3.40.30.10">
    <property type="entry name" value="Glutaredoxin"/>
    <property type="match status" value="1"/>
</dbReference>
<dbReference type="Gramene" id="KRH77534">
    <property type="protein sequence ID" value="KRH77534"/>
    <property type="gene ID" value="GLYMA_01G219500"/>
</dbReference>
<organism evidence="5">
    <name type="scientific">Glycine max</name>
    <name type="common">Soybean</name>
    <name type="synonym">Glycine hispida</name>
    <dbReference type="NCBI Taxonomy" id="3847"/>
    <lineage>
        <taxon>Eukaryota</taxon>
        <taxon>Viridiplantae</taxon>
        <taxon>Streptophyta</taxon>
        <taxon>Embryophyta</taxon>
        <taxon>Tracheophyta</taxon>
        <taxon>Spermatophyta</taxon>
        <taxon>Magnoliopsida</taxon>
        <taxon>eudicotyledons</taxon>
        <taxon>Gunneridae</taxon>
        <taxon>Pentapetalae</taxon>
        <taxon>rosids</taxon>
        <taxon>fabids</taxon>
        <taxon>Fabales</taxon>
        <taxon>Fabaceae</taxon>
        <taxon>Papilionoideae</taxon>
        <taxon>50 kb inversion clade</taxon>
        <taxon>NPAAA clade</taxon>
        <taxon>indigoferoid/millettioid clade</taxon>
        <taxon>Phaseoleae</taxon>
        <taxon>Glycine</taxon>
        <taxon>Glycine subgen. Soja</taxon>
    </lineage>
</organism>
<evidence type="ECO:0000256" key="3">
    <source>
        <dbReference type="ARBA" id="ARBA00023002"/>
    </source>
</evidence>
<protein>
    <recommendedName>
        <fullName evidence="7">Glutathione peroxidase</fullName>
    </recommendedName>
</protein>
<evidence type="ECO:0000256" key="2">
    <source>
        <dbReference type="ARBA" id="ARBA00022559"/>
    </source>
</evidence>
<gene>
    <name evidence="4" type="ORF">GLYMA_01G219500</name>
</gene>
<accession>K7K572</accession>
<dbReference type="PaxDb" id="3847-GLYMA01G42860.1"/>
<dbReference type="PANTHER" id="PTHR11592">
    <property type="entry name" value="GLUTATHIONE PEROXIDASE"/>
    <property type="match status" value="1"/>
</dbReference>
<proteinExistence type="inferred from homology"/>
<reference evidence="5" key="2">
    <citation type="submission" date="2018-02" db="UniProtKB">
        <authorList>
            <consortium name="EnsemblPlants"/>
        </authorList>
    </citation>
    <scope>IDENTIFICATION</scope>
    <source>
        <strain evidence="5">Williams 82</strain>
    </source>
</reference>
<keyword evidence="3" id="KW-0560">Oxidoreductase</keyword>
<keyword evidence="2" id="KW-0575">Peroxidase</keyword>
<reference evidence="4 5" key="1">
    <citation type="journal article" date="2010" name="Nature">
        <title>Genome sequence of the palaeopolyploid soybean.</title>
        <authorList>
            <person name="Schmutz J."/>
            <person name="Cannon S.B."/>
            <person name="Schlueter J."/>
            <person name="Ma J."/>
            <person name="Mitros T."/>
            <person name="Nelson W."/>
            <person name="Hyten D.L."/>
            <person name="Song Q."/>
            <person name="Thelen J.J."/>
            <person name="Cheng J."/>
            <person name="Xu D."/>
            <person name="Hellsten U."/>
            <person name="May G.D."/>
            <person name="Yu Y."/>
            <person name="Sakurai T."/>
            <person name="Umezawa T."/>
            <person name="Bhattacharyya M.K."/>
            <person name="Sandhu D."/>
            <person name="Valliyodan B."/>
            <person name="Lindquist E."/>
            <person name="Peto M."/>
            <person name="Grant D."/>
            <person name="Shu S."/>
            <person name="Goodstein D."/>
            <person name="Barry K."/>
            <person name="Futrell-Griggs M."/>
            <person name="Abernathy B."/>
            <person name="Du J."/>
            <person name="Tian Z."/>
            <person name="Zhu L."/>
            <person name="Gill N."/>
            <person name="Joshi T."/>
            <person name="Libault M."/>
            <person name="Sethuraman A."/>
            <person name="Zhang X.-C."/>
            <person name="Shinozaki K."/>
            <person name="Nguyen H.T."/>
            <person name="Wing R.A."/>
            <person name="Cregan P."/>
            <person name="Specht J."/>
            <person name="Grimwood J."/>
            <person name="Rokhsar D."/>
            <person name="Stacey G."/>
            <person name="Shoemaker R.C."/>
            <person name="Jackson S.A."/>
        </authorList>
    </citation>
    <scope>NUCLEOTIDE SEQUENCE [LARGE SCALE GENOMIC DNA]</scope>
    <source>
        <strain evidence="5">cv. Williams 82</strain>
        <tissue evidence="4">Callus</tissue>
    </source>
</reference>
<dbReference type="Proteomes" id="UP000008827">
    <property type="component" value="Chromosome 1"/>
</dbReference>
<evidence type="ECO:0000313" key="5">
    <source>
        <dbReference type="EnsemblPlants" id="KRH77534"/>
    </source>
</evidence>
<dbReference type="SUPFAM" id="SSF52833">
    <property type="entry name" value="Thioredoxin-like"/>
    <property type="match status" value="1"/>
</dbReference>
<name>K7K572_SOYBN</name>
<dbReference type="GO" id="GO:0006979">
    <property type="term" value="P:response to oxidative stress"/>
    <property type="evidence" value="ECO:0007669"/>
    <property type="project" value="InterPro"/>
</dbReference>
<evidence type="ECO:0000256" key="1">
    <source>
        <dbReference type="ARBA" id="ARBA00006926"/>
    </source>
</evidence>
<dbReference type="InParanoid" id="K7K572"/>
<evidence type="ECO:0000313" key="6">
    <source>
        <dbReference type="Proteomes" id="UP000008827"/>
    </source>
</evidence>
<evidence type="ECO:0008006" key="7">
    <source>
        <dbReference type="Google" id="ProtNLM"/>
    </source>
</evidence>
<dbReference type="FunFam" id="3.40.30.10:FF:000698">
    <property type="entry name" value="Glutathione peroxidase"/>
    <property type="match status" value="1"/>
</dbReference>
<dbReference type="PROSITE" id="PS51355">
    <property type="entry name" value="GLUTATHIONE_PEROXID_3"/>
    <property type="match status" value="1"/>
</dbReference>
<dbReference type="InterPro" id="IPR000889">
    <property type="entry name" value="Glutathione_peroxidase"/>
</dbReference>
<dbReference type="EMBL" id="CM000834">
    <property type="protein sequence ID" value="KRH77534.1"/>
    <property type="molecule type" value="Genomic_DNA"/>
</dbReference>
<dbReference type="InterPro" id="IPR036249">
    <property type="entry name" value="Thioredoxin-like_sf"/>
</dbReference>
<keyword evidence="6" id="KW-1185">Reference proteome</keyword>
<comment type="similarity">
    <text evidence="1">Belongs to the glutathione peroxidase family.</text>
</comment>
<sequence length="79" mass="9052">MIKLWILSALASNLNSPSFISRGKWGIFGDDIQWNFSKFVVDKNGQVVGRYYPTTSPLSLERDIHSFWEFPEGKKIISS</sequence>
<evidence type="ECO:0000313" key="4">
    <source>
        <dbReference type="EMBL" id="KRH77534.1"/>
    </source>
</evidence>